<evidence type="ECO:0000256" key="3">
    <source>
        <dbReference type="ARBA" id="ARBA00022475"/>
    </source>
</evidence>
<comment type="caution">
    <text evidence="8">The sequence shown here is derived from an EMBL/GenBank/DDBJ whole genome shotgun (WGS) entry which is preliminary data.</text>
</comment>
<name>A0A2T7UNP1_9RHOB</name>
<feature type="transmembrane region" description="Helical" evidence="7">
    <location>
        <begin position="368"/>
        <end position="388"/>
    </location>
</feature>
<feature type="transmembrane region" description="Helical" evidence="7">
    <location>
        <begin position="171"/>
        <end position="188"/>
    </location>
</feature>
<proteinExistence type="predicted"/>
<feature type="transmembrane region" description="Helical" evidence="7">
    <location>
        <begin position="20"/>
        <end position="45"/>
    </location>
</feature>
<reference evidence="8 9" key="1">
    <citation type="journal article" date="2011" name="Syst. Appl. Microbiol.">
        <title>Defluviimonas denitrificans gen. nov., sp. nov., and Pararhodobacter aggregans gen. nov., sp. nov., non-phototrophic Rhodobacteraceae from the biofilter of a marine aquaculture.</title>
        <authorList>
            <person name="Foesel B.U."/>
            <person name="Drake H.L."/>
            <person name="Schramm A."/>
        </authorList>
    </citation>
    <scope>NUCLEOTIDE SEQUENCE [LARGE SCALE GENOMIC DNA]</scope>
    <source>
        <strain evidence="8 9">D1-19</strain>
    </source>
</reference>
<evidence type="ECO:0000256" key="1">
    <source>
        <dbReference type="ARBA" id="ARBA00004651"/>
    </source>
</evidence>
<dbReference type="RefSeq" id="WP_107753172.1">
    <property type="nucleotide sequence ID" value="NZ_QBKF01000009.1"/>
</dbReference>
<dbReference type="GO" id="GO:0005886">
    <property type="term" value="C:plasma membrane"/>
    <property type="evidence" value="ECO:0007669"/>
    <property type="project" value="UniProtKB-SubCell"/>
</dbReference>
<evidence type="ECO:0000313" key="9">
    <source>
        <dbReference type="Proteomes" id="UP000244810"/>
    </source>
</evidence>
<feature type="transmembrane region" description="Helical" evidence="7">
    <location>
        <begin position="328"/>
        <end position="347"/>
    </location>
</feature>
<feature type="transmembrane region" description="Helical" evidence="7">
    <location>
        <begin position="304"/>
        <end position="322"/>
    </location>
</feature>
<dbReference type="SUPFAM" id="SSF103473">
    <property type="entry name" value="MFS general substrate transporter"/>
    <property type="match status" value="1"/>
</dbReference>
<feature type="transmembrane region" description="Helical" evidence="7">
    <location>
        <begin position="240"/>
        <end position="261"/>
    </location>
</feature>
<feature type="transmembrane region" description="Helical" evidence="7">
    <location>
        <begin position="273"/>
        <end position="292"/>
    </location>
</feature>
<dbReference type="AlphaFoldDB" id="A0A2T7UNP1"/>
<dbReference type="Gene3D" id="1.20.1250.20">
    <property type="entry name" value="MFS general substrate transporter like domains"/>
    <property type="match status" value="1"/>
</dbReference>
<accession>A0A2T7UNP1</accession>
<protein>
    <submittedName>
        <fullName evidence="8">MFS transporter</fullName>
    </submittedName>
</protein>
<dbReference type="InterPro" id="IPR036259">
    <property type="entry name" value="MFS_trans_sf"/>
</dbReference>
<feature type="transmembrane region" description="Helical" evidence="7">
    <location>
        <begin position="194"/>
        <end position="211"/>
    </location>
</feature>
<dbReference type="EMBL" id="QDDR01000009">
    <property type="protein sequence ID" value="PVE46284.1"/>
    <property type="molecule type" value="Genomic_DNA"/>
</dbReference>
<dbReference type="PANTHER" id="PTHR23513:SF6">
    <property type="entry name" value="MAJOR FACILITATOR SUPERFAMILY ASSOCIATED DOMAIN-CONTAINING PROTEIN"/>
    <property type="match status" value="1"/>
</dbReference>
<evidence type="ECO:0000256" key="4">
    <source>
        <dbReference type="ARBA" id="ARBA00022692"/>
    </source>
</evidence>
<gene>
    <name evidence="8" type="ORF">DDE23_16710</name>
</gene>
<evidence type="ECO:0000256" key="7">
    <source>
        <dbReference type="SAM" id="Phobius"/>
    </source>
</evidence>
<evidence type="ECO:0000313" key="8">
    <source>
        <dbReference type="EMBL" id="PVE46284.1"/>
    </source>
</evidence>
<sequence length="426" mass="44982">MRDNSLPPKARPGGALVLRFIGASGLANLGDGIATIAWAWVASLITRDPLLVAVVAVALRLPWALLALPAGIVTDRVDRRRLILAMDLVRALAFGAAAVALWLALPLDPPSESGVSSIPVFITLLLAALVVGGAEVFRDNAAQTMLPALVPHDRLEAANGRLWSLELTGNALVGPPLGAFLIALFLPLAFAANALFYALAGLIVASIAGQFRPRGAQRRDWRGELAEGFAFLQGAPLLRLLAWLTGFWNLFFQMVMIALVLHVQENLGLTSTGYGLVLAAGAVGGILGGLCGERIVRRIGKGAAAQWTLLASVPAFAAIALAPNLMTLALVLALFEFCGLVWNTVSVSTRQRMIPDALLGRVNSLYRLLAWGMMPLGLLLSGLVVRAAELVLDREQALTAPFWVASAGVMIVTLAGWRGLGRGLRG</sequence>
<keyword evidence="9" id="KW-1185">Reference proteome</keyword>
<dbReference type="Pfam" id="PF05977">
    <property type="entry name" value="MFS_3"/>
    <property type="match status" value="1"/>
</dbReference>
<dbReference type="PANTHER" id="PTHR23513">
    <property type="entry name" value="INTEGRAL MEMBRANE EFFLUX PROTEIN-RELATED"/>
    <property type="match status" value="1"/>
</dbReference>
<feature type="transmembrane region" description="Helical" evidence="7">
    <location>
        <begin position="400"/>
        <end position="420"/>
    </location>
</feature>
<keyword evidence="6 7" id="KW-0472">Membrane</keyword>
<keyword evidence="2" id="KW-0813">Transport</keyword>
<dbReference type="CDD" id="cd06173">
    <property type="entry name" value="MFS_MefA_like"/>
    <property type="match status" value="1"/>
</dbReference>
<feature type="transmembrane region" description="Helical" evidence="7">
    <location>
        <begin position="117"/>
        <end position="137"/>
    </location>
</feature>
<keyword evidence="5 7" id="KW-1133">Transmembrane helix</keyword>
<comment type="subcellular location">
    <subcellularLocation>
        <location evidence="1">Cell membrane</location>
        <topology evidence="1">Multi-pass membrane protein</topology>
    </subcellularLocation>
</comment>
<keyword evidence="3" id="KW-1003">Cell membrane</keyword>
<evidence type="ECO:0000256" key="5">
    <source>
        <dbReference type="ARBA" id="ARBA00022989"/>
    </source>
</evidence>
<feature type="transmembrane region" description="Helical" evidence="7">
    <location>
        <begin position="51"/>
        <end position="70"/>
    </location>
</feature>
<evidence type="ECO:0000256" key="2">
    <source>
        <dbReference type="ARBA" id="ARBA00022448"/>
    </source>
</evidence>
<dbReference type="Proteomes" id="UP000244810">
    <property type="component" value="Unassembled WGS sequence"/>
</dbReference>
<dbReference type="InterPro" id="IPR010290">
    <property type="entry name" value="TM_effector"/>
</dbReference>
<dbReference type="OrthoDB" id="145388at2"/>
<keyword evidence="4 7" id="KW-0812">Transmembrane</keyword>
<feature type="transmembrane region" description="Helical" evidence="7">
    <location>
        <begin position="82"/>
        <end position="105"/>
    </location>
</feature>
<organism evidence="8 9">
    <name type="scientific">Pararhodobacter aggregans</name>
    <dbReference type="NCBI Taxonomy" id="404875"/>
    <lineage>
        <taxon>Bacteria</taxon>
        <taxon>Pseudomonadati</taxon>
        <taxon>Pseudomonadota</taxon>
        <taxon>Alphaproteobacteria</taxon>
        <taxon>Rhodobacterales</taxon>
        <taxon>Paracoccaceae</taxon>
        <taxon>Pararhodobacter</taxon>
    </lineage>
</organism>
<evidence type="ECO:0000256" key="6">
    <source>
        <dbReference type="ARBA" id="ARBA00023136"/>
    </source>
</evidence>